<dbReference type="Proteomes" id="UP000076798">
    <property type="component" value="Unassembled WGS sequence"/>
</dbReference>
<gene>
    <name evidence="1" type="ORF">SISSUDRAFT_88927</name>
</gene>
<dbReference type="EMBL" id="KV428114">
    <property type="protein sequence ID" value="KZT36218.1"/>
    <property type="molecule type" value="Genomic_DNA"/>
</dbReference>
<proteinExistence type="predicted"/>
<protein>
    <submittedName>
        <fullName evidence="1">Uncharacterized protein</fullName>
    </submittedName>
</protein>
<accession>A0A166BCF6</accession>
<evidence type="ECO:0000313" key="2">
    <source>
        <dbReference type="Proteomes" id="UP000076798"/>
    </source>
</evidence>
<reference evidence="1 2" key="1">
    <citation type="journal article" date="2016" name="Mol. Biol. Evol.">
        <title>Comparative Genomics of Early-Diverging Mushroom-Forming Fungi Provides Insights into the Origins of Lignocellulose Decay Capabilities.</title>
        <authorList>
            <person name="Nagy L.G."/>
            <person name="Riley R."/>
            <person name="Tritt A."/>
            <person name="Adam C."/>
            <person name="Daum C."/>
            <person name="Floudas D."/>
            <person name="Sun H."/>
            <person name="Yadav J.S."/>
            <person name="Pangilinan J."/>
            <person name="Larsson K.H."/>
            <person name="Matsuura K."/>
            <person name="Barry K."/>
            <person name="Labutti K."/>
            <person name="Kuo R."/>
            <person name="Ohm R.A."/>
            <person name="Bhattacharya S.S."/>
            <person name="Shirouzu T."/>
            <person name="Yoshinaga Y."/>
            <person name="Martin F.M."/>
            <person name="Grigoriev I.V."/>
            <person name="Hibbett D.S."/>
        </authorList>
    </citation>
    <scope>NUCLEOTIDE SEQUENCE [LARGE SCALE GENOMIC DNA]</scope>
    <source>
        <strain evidence="1 2">HHB10207 ss-3</strain>
    </source>
</reference>
<evidence type="ECO:0000313" key="1">
    <source>
        <dbReference type="EMBL" id="KZT36218.1"/>
    </source>
</evidence>
<sequence length="159" mass="18250">MSNAGERQTVQRRALSCSSTYLSEPTGQKNGELLLKKRNTKAVNVILRMKRLMLTAQECGFRTKPPVHAFLGRFRSNLEERVMINIHRSRFSQLQRPNPATTRDPFSLYPPSPTCYRHFNIPRIPYIVTPLRSATGECRRRSRASPVADIFKKTFGLQS</sequence>
<dbReference type="AlphaFoldDB" id="A0A166BCF6"/>
<name>A0A166BCF6_9AGAM</name>
<keyword evidence="2" id="KW-1185">Reference proteome</keyword>
<organism evidence="1 2">
    <name type="scientific">Sistotremastrum suecicum HHB10207 ss-3</name>
    <dbReference type="NCBI Taxonomy" id="1314776"/>
    <lineage>
        <taxon>Eukaryota</taxon>
        <taxon>Fungi</taxon>
        <taxon>Dikarya</taxon>
        <taxon>Basidiomycota</taxon>
        <taxon>Agaricomycotina</taxon>
        <taxon>Agaricomycetes</taxon>
        <taxon>Sistotremastrales</taxon>
        <taxon>Sistotremastraceae</taxon>
        <taxon>Sistotremastrum</taxon>
    </lineage>
</organism>